<comment type="caution">
    <text evidence="2">The sequence shown here is derived from an EMBL/GenBank/DDBJ whole genome shotgun (WGS) entry which is preliminary data.</text>
</comment>
<feature type="compositionally biased region" description="Basic and acidic residues" evidence="1">
    <location>
        <begin position="121"/>
        <end position="142"/>
    </location>
</feature>
<accession>A0ABD5WVJ1</accession>
<keyword evidence="3" id="KW-1185">Reference proteome</keyword>
<protein>
    <submittedName>
        <fullName evidence="2">ArsR family transcriptional regulator</fullName>
    </submittedName>
</protein>
<dbReference type="InterPro" id="IPR036390">
    <property type="entry name" value="WH_DNA-bd_sf"/>
</dbReference>
<dbReference type="Proteomes" id="UP001596407">
    <property type="component" value="Unassembled WGS sequence"/>
</dbReference>
<dbReference type="InterPro" id="IPR036388">
    <property type="entry name" value="WH-like_DNA-bd_sf"/>
</dbReference>
<dbReference type="SUPFAM" id="SSF46785">
    <property type="entry name" value="Winged helix' DNA-binding domain"/>
    <property type="match status" value="1"/>
</dbReference>
<evidence type="ECO:0000313" key="2">
    <source>
        <dbReference type="EMBL" id="MFC7081808.1"/>
    </source>
</evidence>
<evidence type="ECO:0000256" key="1">
    <source>
        <dbReference type="SAM" id="MobiDB-lite"/>
    </source>
</evidence>
<feature type="region of interest" description="Disordered" evidence="1">
    <location>
        <begin position="121"/>
        <end position="148"/>
    </location>
</feature>
<gene>
    <name evidence="2" type="ORF">ACFQJ6_18625</name>
</gene>
<reference evidence="2 3" key="1">
    <citation type="journal article" date="2019" name="Int. J. Syst. Evol. Microbiol.">
        <title>The Global Catalogue of Microorganisms (GCM) 10K type strain sequencing project: providing services to taxonomists for standard genome sequencing and annotation.</title>
        <authorList>
            <consortium name="The Broad Institute Genomics Platform"/>
            <consortium name="The Broad Institute Genome Sequencing Center for Infectious Disease"/>
            <person name="Wu L."/>
            <person name="Ma J."/>
        </authorList>
    </citation>
    <scope>NUCLEOTIDE SEQUENCE [LARGE SCALE GENOMIC DNA]</scope>
    <source>
        <strain evidence="2 3">DT72</strain>
    </source>
</reference>
<name>A0ABD5WVJ1_9EURY</name>
<evidence type="ECO:0000313" key="3">
    <source>
        <dbReference type="Proteomes" id="UP001596407"/>
    </source>
</evidence>
<dbReference type="Gene3D" id="1.10.10.10">
    <property type="entry name" value="Winged helix-like DNA-binding domain superfamily/Winged helix DNA-binding domain"/>
    <property type="match status" value="1"/>
</dbReference>
<sequence>MSDSALAGTSGPFEEQRRIFELLSQETRHLIVQYVLGHPKHLTSLAELSYMIPKSKAAISDQLDNLVQAGILDLYRHEPSEDKRDYPSKFYGPTEYGVEVLYEYNYLRGVPAARALYENTRKSEKVERHQNAPRPDLPRPVREALSTE</sequence>
<dbReference type="RefSeq" id="WP_276280232.1">
    <property type="nucleotide sequence ID" value="NZ_CP119809.1"/>
</dbReference>
<dbReference type="GeneID" id="79304855"/>
<proteinExistence type="predicted"/>
<dbReference type="EMBL" id="JBHSZH010000005">
    <property type="protein sequence ID" value="MFC7081808.1"/>
    <property type="molecule type" value="Genomic_DNA"/>
</dbReference>
<dbReference type="AlphaFoldDB" id="A0ABD5WVJ1"/>
<organism evidence="2 3">
    <name type="scientific">Halorussus caseinilyticus</name>
    <dbReference type="NCBI Taxonomy" id="3034025"/>
    <lineage>
        <taxon>Archaea</taxon>
        <taxon>Methanobacteriati</taxon>
        <taxon>Methanobacteriota</taxon>
        <taxon>Stenosarchaea group</taxon>
        <taxon>Halobacteria</taxon>
        <taxon>Halobacteriales</taxon>
        <taxon>Haladaptataceae</taxon>
        <taxon>Halorussus</taxon>
    </lineage>
</organism>